<dbReference type="HOGENOM" id="CLU_1351912_0_0_1"/>
<name>R4G3V2_RHOPR</name>
<evidence type="ECO:0000313" key="8">
    <source>
        <dbReference type="EMBL" id="JAA75615.1"/>
    </source>
</evidence>
<dbReference type="GO" id="GO:0004190">
    <property type="term" value="F:aspartic-type endopeptidase activity"/>
    <property type="evidence" value="ECO:0007669"/>
    <property type="project" value="UniProtKB-KW"/>
</dbReference>
<dbReference type="PROSITE" id="PS00141">
    <property type="entry name" value="ASP_PROTEASE"/>
    <property type="match status" value="2"/>
</dbReference>
<feature type="disulfide bond" evidence="4">
    <location>
        <begin position="106"/>
        <end position="113"/>
    </location>
</feature>
<dbReference type="FunFam" id="2.40.70.10:FF:000044">
    <property type="entry name" value="Lysosomal aspartic protease"/>
    <property type="match status" value="1"/>
</dbReference>
<feature type="active site" evidence="3">
    <location>
        <position position="93"/>
    </location>
</feature>
<dbReference type="SUPFAM" id="SSF50630">
    <property type="entry name" value="Acid proteases"/>
    <property type="match status" value="1"/>
</dbReference>
<dbReference type="VEuPathDB" id="VectorBase:RPRC002479"/>
<dbReference type="GO" id="GO:0006508">
    <property type="term" value="P:proteolysis"/>
    <property type="evidence" value="ECO:0007669"/>
    <property type="project" value="UniProtKB-KW"/>
</dbReference>
<dbReference type="Pfam" id="PF00026">
    <property type="entry name" value="Asp"/>
    <property type="match status" value="1"/>
</dbReference>
<dbReference type="PANTHER" id="PTHR47966">
    <property type="entry name" value="BETA-SITE APP-CLEAVING ENZYME, ISOFORM A-RELATED"/>
    <property type="match status" value="1"/>
</dbReference>
<dbReference type="InterPro" id="IPR021109">
    <property type="entry name" value="Peptidase_aspartic_dom_sf"/>
</dbReference>
<evidence type="ECO:0000256" key="6">
    <source>
        <dbReference type="SAM" id="SignalP"/>
    </source>
</evidence>
<evidence type="ECO:0000256" key="1">
    <source>
        <dbReference type="ARBA" id="ARBA00007447"/>
    </source>
</evidence>
<keyword evidence="6" id="KW-0732">Signal</keyword>
<dbReference type="InterPro" id="IPR001461">
    <property type="entry name" value="Aspartic_peptidase_A1"/>
</dbReference>
<protein>
    <submittedName>
        <fullName evidence="8">Putative aspartyl protease</fullName>
    </submittedName>
</protein>
<dbReference type="FunFam" id="2.40.70.10:FF:000004">
    <property type="entry name" value="Pepsin A"/>
    <property type="match status" value="1"/>
</dbReference>
<dbReference type="Gene3D" id="2.40.70.10">
    <property type="entry name" value="Acid Proteases"/>
    <property type="match status" value="2"/>
</dbReference>
<feature type="chain" id="PRO_5004372104" evidence="6">
    <location>
        <begin position="23"/>
        <end position="391"/>
    </location>
</feature>
<reference evidence="8" key="1">
    <citation type="submission" date="2013-04" db="EMBL/GenBank/DDBJ databases">
        <title>An insight into the transcriptome of the digestive tract of the blood sucking bug, Rhodnius prolixus.</title>
        <authorList>
            <person name="Ribeiro J.M.C."/>
            <person name="Genta F.A."/>
            <person name="Sorgine M.H.F."/>
            <person name="Paiva-Silva G.O."/>
            <person name="Majerowicz D."/>
            <person name="Medeiros M."/>
            <person name="Koerich L."/>
            <person name="Terra W.R."/>
            <person name="Ferreira C."/>
            <person name="Pimentel A.C."/>
            <person name="Bisch P.M."/>
            <person name="Diniz M.M.P."/>
            <person name="Nascimento R."/>
            <person name="Salmon D."/>
            <person name="Silber A.M."/>
            <person name="Alves M."/>
            <person name="Oliveira M.F."/>
            <person name="Gondim K.C."/>
            <person name="Silva Neto M.A.C."/>
            <person name="Atella G.C."/>
            <person name="Araujo H."/>
            <person name="Dias F.S."/>
            <person name="Polycarpo C.R."/>
            <person name="Fampa P."/>
            <person name="Melo A.C."/>
            <person name="Tanaka A.S."/>
            <person name="Balczun C."/>
            <person name="Oliveira J.H.M."/>
            <person name="Goncalves R."/>
            <person name="Lazoski C."/>
            <person name="Pereira M.A."/>
            <person name="Rivera-Pomar R."/>
            <person name="Diambra L."/>
            <person name="Schaub G.A."/>
            <person name="Garcia E.S."/>
            <person name="Azambuja P."/>
            <person name="Braz G.R.C."/>
            <person name="Oliveira P.L."/>
        </authorList>
    </citation>
    <scope>NUCLEOTIDE SEQUENCE</scope>
</reference>
<sequence length="391" mass="44082">MSQYCTVLLWLLLALTFNELNGSTIKIPLYHRKKQAKSIADYFGKLVDPIPLPPFYTLKTERHLEPLKNYQNVQYYGVIKLGTPPQEFEVVIDTGSSNLWVPSSKCVDESEVCRTHKKYNSSLSTTFVEDGRKVKIAYGSGSVKGFFSTDILTLADVQINNQTFTEAIQVQGFDVAKFDGLLGLAFPSIAKKHARPPFFNMIKQGLLEKPLFSIYLTKIENDPENGGVLEFGGWDSEKFDPNDVHYIPLSEPNYWQFSVDTIKVGETNLCKDQCEAAADTGTSLIIGPHDEIVALHEAIGAELYKDRIGVIECSKVPELPPIVFTIHGKDYQLVPSDYIQTFPEEPSYCLTGFSTMKDYKGMWLLGDLFLVKYYTIFNAKERTIAFANLKE</sequence>
<feature type="signal peptide" evidence="6">
    <location>
        <begin position="1"/>
        <end position="22"/>
    </location>
</feature>
<feature type="active site" evidence="3">
    <location>
        <position position="279"/>
    </location>
</feature>
<dbReference type="PRINTS" id="PR00792">
    <property type="entry name" value="PEPSIN"/>
</dbReference>
<dbReference type="InterPro" id="IPR001969">
    <property type="entry name" value="Aspartic_peptidase_AS"/>
</dbReference>
<dbReference type="AlphaFoldDB" id="R4G3V2"/>
<keyword evidence="2 4" id="KW-1015">Disulfide bond</keyword>
<dbReference type="PROSITE" id="PS51767">
    <property type="entry name" value="PEPTIDASE_A1"/>
    <property type="match status" value="1"/>
</dbReference>
<feature type="disulfide bond" evidence="4">
    <location>
        <begin position="270"/>
        <end position="274"/>
    </location>
</feature>
<keyword evidence="5 8" id="KW-0645">Protease</keyword>
<keyword evidence="5" id="KW-0378">Hydrolase</keyword>
<feature type="disulfide bond" evidence="4">
    <location>
        <begin position="313"/>
        <end position="349"/>
    </location>
</feature>
<accession>R4G3V2</accession>
<dbReference type="VEuPathDB" id="VectorBase:RPRC002478"/>
<evidence type="ECO:0000256" key="2">
    <source>
        <dbReference type="ARBA" id="ARBA00023157"/>
    </source>
</evidence>
<dbReference type="PANTHER" id="PTHR47966:SF51">
    <property type="entry name" value="BETA-SITE APP-CLEAVING ENZYME, ISOFORM A-RELATED"/>
    <property type="match status" value="1"/>
</dbReference>
<proteinExistence type="evidence at transcript level"/>
<evidence type="ECO:0000256" key="5">
    <source>
        <dbReference type="RuleBase" id="RU000454"/>
    </source>
</evidence>
<dbReference type="RefSeq" id="XP_073989777.1">
    <property type="nucleotide sequence ID" value="XM_074133676.1"/>
</dbReference>
<evidence type="ECO:0000256" key="4">
    <source>
        <dbReference type="PIRSR" id="PIRSR601461-2"/>
    </source>
</evidence>
<keyword evidence="5" id="KW-0064">Aspartyl protease</keyword>
<dbReference type="EMBL" id="GAHY01001895">
    <property type="protein sequence ID" value="JAA75615.1"/>
    <property type="molecule type" value="mRNA"/>
</dbReference>
<dbReference type="GeneID" id="141457130"/>
<evidence type="ECO:0000256" key="3">
    <source>
        <dbReference type="PIRSR" id="PIRSR601461-1"/>
    </source>
</evidence>
<comment type="similarity">
    <text evidence="1 5">Belongs to the peptidase A1 family.</text>
</comment>
<dbReference type="InterPro" id="IPR033121">
    <property type="entry name" value="PEPTIDASE_A1"/>
</dbReference>
<feature type="domain" description="Peptidase A1" evidence="7">
    <location>
        <begin position="75"/>
        <end position="387"/>
    </location>
</feature>
<dbReference type="Gene3D" id="2.60.40.1960">
    <property type="match status" value="1"/>
</dbReference>
<dbReference type="GO" id="GO:0005764">
    <property type="term" value="C:lysosome"/>
    <property type="evidence" value="ECO:0007669"/>
    <property type="project" value="TreeGrafter"/>
</dbReference>
<organism evidence="8">
    <name type="scientific">Rhodnius prolixus</name>
    <name type="common">Triatomid bug</name>
    <dbReference type="NCBI Taxonomy" id="13249"/>
    <lineage>
        <taxon>Eukaryota</taxon>
        <taxon>Metazoa</taxon>
        <taxon>Ecdysozoa</taxon>
        <taxon>Arthropoda</taxon>
        <taxon>Hexapoda</taxon>
        <taxon>Insecta</taxon>
        <taxon>Pterygota</taxon>
        <taxon>Neoptera</taxon>
        <taxon>Paraneoptera</taxon>
        <taxon>Hemiptera</taxon>
        <taxon>Heteroptera</taxon>
        <taxon>Panheteroptera</taxon>
        <taxon>Cimicomorpha</taxon>
        <taxon>Reduviidae</taxon>
        <taxon>Triatominae</taxon>
        <taxon>Rhodnius</taxon>
    </lineage>
</organism>
<evidence type="ECO:0000259" key="7">
    <source>
        <dbReference type="PROSITE" id="PS51767"/>
    </source>
</evidence>